<dbReference type="PANTHER" id="PTHR30250">
    <property type="entry name" value="PST FAMILY PREDICTED COLANIC ACID TRANSPORTER"/>
    <property type="match status" value="1"/>
</dbReference>
<feature type="transmembrane region" description="Helical" evidence="7">
    <location>
        <begin position="429"/>
        <end position="452"/>
    </location>
</feature>
<dbReference type="Pfam" id="PF13440">
    <property type="entry name" value="Polysacc_synt_3"/>
    <property type="match status" value="1"/>
</dbReference>
<feature type="transmembrane region" description="Helical" evidence="7">
    <location>
        <begin position="338"/>
        <end position="361"/>
    </location>
</feature>
<dbReference type="EMBL" id="JAERRA010000001">
    <property type="protein sequence ID" value="MBL0718998.1"/>
    <property type="molecule type" value="Genomic_DNA"/>
</dbReference>
<dbReference type="RefSeq" id="WP_201824095.1">
    <property type="nucleotide sequence ID" value="NZ_JAERRA010000001.1"/>
</dbReference>
<reference evidence="8 9" key="1">
    <citation type="submission" date="2021-01" db="EMBL/GenBank/DDBJ databases">
        <title>Piscinibacter sp. Jin2 Genome sequencing and assembly.</title>
        <authorList>
            <person name="Kim I."/>
        </authorList>
    </citation>
    <scope>NUCLEOTIDE SEQUENCE [LARGE SCALE GENOMIC DNA]</scope>
    <source>
        <strain evidence="8 9">Jin2</strain>
    </source>
</reference>
<evidence type="ECO:0000256" key="4">
    <source>
        <dbReference type="ARBA" id="ARBA00022692"/>
    </source>
</evidence>
<protein>
    <submittedName>
        <fullName evidence="8">Oligosaccharide flippase family protein</fullName>
    </submittedName>
</protein>
<feature type="transmembrane region" description="Helical" evidence="7">
    <location>
        <begin position="398"/>
        <end position="417"/>
    </location>
</feature>
<evidence type="ECO:0000256" key="1">
    <source>
        <dbReference type="ARBA" id="ARBA00004651"/>
    </source>
</evidence>
<evidence type="ECO:0000256" key="2">
    <source>
        <dbReference type="ARBA" id="ARBA00007430"/>
    </source>
</evidence>
<accession>A0A9X1BQX9</accession>
<evidence type="ECO:0000256" key="5">
    <source>
        <dbReference type="ARBA" id="ARBA00022989"/>
    </source>
</evidence>
<keyword evidence="4 7" id="KW-0812">Transmembrane</keyword>
<feature type="transmembrane region" description="Helical" evidence="7">
    <location>
        <begin position="373"/>
        <end position="392"/>
    </location>
</feature>
<comment type="caution">
    <text evidence="8">The sequence shown here is derived from an EMBL/GenBank/DDBJ whole genome shotgun (WGS) entry which is preliminary data.</text>
</comment>
<dbReference type="InterPro" id="IPR050833">
    <property type="entry name" value="Poly_Biosynth_Transport"/>
</dbReference>
<dbReference type="AlphaFoldDB" id="A0A9X1BQX9"/>
<feature type="transmembrane region" description="Helical" evidence="7">
    <location>
        <begin position="95"/>
        <end position="117"/>
    </location>
</feature>
<feature type="transmembrane region" description="Helical" evidence="7">
    <location>
        <begin position="16"/>
        <end position="39"/>
    </location>
</feature>
<dbReference type="Proteomes" id="UP000643207">
    <property type="component" value="Unassembled WGS sequence"/>
</dbReference>
<keyword evidence="9" id="KW-1185">Reference proteome</keyword>
<proteinExistence type="inferred from homology"/>
<evidence type="ECO:0000256" key="7">
    <source>
        <dbReference type="SAM" id="Phobius"/>
    </source>
</evidence>
<feature type="transmembrane region" description="Helical" evidence="7">
    <location>
        <begin position="307"/>
        <end position="332"/>
    </location>
</feature>
<comment type="subcellular location">
    <subcellularLocation>
        <location evidence="1">Cell membrane</location>
        <topology evidence="1">Multi-pass membrane protein</topology>
    </subcellularLocation>
</comment>
<keyword evidence="6 7" id="KW-0472">Membrane</keyword>
<feature type="transmembrane region" description="Helical" evidence="7">
    <location>
        <begin position="258"/>
        <end position="276"/>
    </location>
</feature>
<evidence type="ECO:0000313" key="8">
    <source>
        <dbReference type="EMBL" id="MBL0718998.1"/>
    </source>
</evidence>
<dbReference type="PANTHER" id="PTHR30250:SF10">
    <property type="entry name" value="LIPOPOLYSACCHARIDE BIOSYNTHESIS PROTEIN WZXC"/>
    <property type="match status" value="1"/>
</dbReference>
<keyword evidence="5 7" id="KW-1133">Transmembrane helix</keyword>
<dbReference type="GO" id="GO:0005886">
    <property type="term" value="C:plasma membrane"/>
    <property type="evidence" value="ECO:0007669"/>
    <property type="project" value="UniProtKB-SubCell"/>
</dbReference>
<evidence type="ECO:0000256" key="3">
    <source>
        <dbReference type="ARBA" id="ARBA00022475"/>
    </source>
</evidence>
<organism evidence="8 9">
    <name type="scientific">Aquariibacter lacus</name>
    <dbReference type="NCBI Taxonomy" id="2801332"/>
    <lineage>
        <taxon>Bacteria</taxon>
        <taxon>Pseudomonadati</taxon>
        <taxon>Pseudomonadota</taxon>
        <taxon>Betaproteobacteria</taxon>
        <taxon>Burkholderiales</taxon>
        <taxon>Sphaerotilaceae</taxon>
        <taxon>Aquariibacter</taxon>
    </lineage>
</organism>
<feature type="transmembrane region" description="Helical" evidence="7">
    <location>
        <begin position="129"/>
        <end position="150"/>
    </location>
</feature>
<gene>
    <name evidence="8" type="ORF">JI742_03750</name>
</gene>
<feature type="transmembrane region" description="Helical" evidence="7">
    <location>
        <begin position="45"/>
        <end position="66"/>
    </location>
</feature>
<feature type="transmembrane region" description="Helical" evidence="7">
    <location>
        <begin position="162"/>
        <end position="180"/>
    </location>
</feature>
<evidence type="ECO:0000256" key="6">
    <source>
        <dbReference type="ARBA" id="ARBA00023136"/>
    </source>
</evidence>
<name>A0A9X1BQX9_9BURK</name>
<comment type="similarity">
    <text evidence="2">Belongs to the polysaccharide synthase family.</text>
</comment>
<sequence>MKHDLTLTQRLRTSGLWMALGTFAGHGLRFGSSLVLTRLLMPEHFGVMALATVLMVAVSLLSDIGIQPALINSPRARDPVFLSTLYSLQLLRSTAIFLLCCLLALGVHHAAAAGWFAAGSVYTAPELPWLIVGTAVGALINGGHSIKLLTATRDLQIGRVTVLELVCQACGLLAAAFAAYLSRSVFALLVAPLVVSMLKLPLSRYVLAGPPDRLGWDPSVVREVLHQARWIILSTVFTMVMMNADRLFLASVIDPATLGQYAIALAVYSVFDAVLLQTQSKLVYPAFSEVTRSRPADLPRIRKRTQFWLDLGLGVLAGGLSAMAVTLVEFLYDDRYAGAGPMLAVLALGMVFTRSGVAQAVFMSAGKFHKLTLVNALSAALLLILLPIGHALGGLMGAITVVAAYRLPGQILIWVLEARMGFAWTPRELLVLPALALGWGLGWGLRSLLALFGA</sequence>
<keyword evidence="3" id="KW-1003">Cell membrane</keyword>
<evidence type="ECO:0000313" key="9">
    <source>
        <dbReference type="Proteomes" id="UP000643207"/>
    </source>
</evidence>